<keyword evidence="4" id="KW-0547">Nucleotide-binding</keyword>
<dbReference type="Pfam" id="PF00005">
    <property type="entry name" value="ABC_tran"/>
    <property type="match status" value="1"/>
</dbReference>
<keyword evidence="6" id="KW-0046">Antibiotic resistance</keyword>
<keyword evidence="5" id="KW-0067">ATP-binding</keyword>
<comment type="caution">
    <text evidence="8">The sequence shown here is derived from an EMBL/GenBank/DDBJ whole genome shotgun (WGS) entry which is preliminary data.</text>
</comment>
<dbReference type="InterPro" id="IPR003593">
    <property type="entry name" value="AAA+_ATPase"/>
</dbReference>
<dbReference type="Proteomes" id="UP000548476">
    <property type="component" value="Unassembled WGS sequence"/>
</dbReference>
<evidence type="ECO:0000313" key="8">
    <source>
        <dbReference type="EMBL" id="MBB6037889.1"/>
    </source>
</evidence>
<dbReference type="GO" id="GO:0046677">
    <property type="term" value="P:response to antibiotic"/>
    <property type="evidence" value="ECO:0007669"/>
    <property type="project" value="UniProtKB-KW"/>
</dbReference>
<dbReference type="GO" id="GO:0005886">
    <property type="term" value="C:plasma membrane"/>
    <property type="evidence" value="ECO:0007669"/>
    <property type="project" value="UniProtKB-SubCell"/>
</dbReference>
<dbReference type="Gene3D" id="3.40.50.300">
    <property type="entry name" value="P-loop containing nucleotide triphosphate hydrolases"/>
    <property type="match status" value="1"/>
</dbReference>
<dbReference type="InterPro" id="IPR027417">
    <property type="entry name" value="P-loop_NTPase"/>
</dbReference>
<evidence type="ECO:0000256" key="3">
    <source>
        <dbReference type="ARBA" id="ARBA00022448"/>
    </source>
</evidence>
<reference evidence="8 9" key="1">
    <citation type="submission" date="2020-08" db="EMBL/GenBank/DDBJ databases">
        <title>Genomic Encyclopedia of Type Strains, Phase IV (KMG-IV): sequencing the most valuable type-strain genomes for metagenomic binning, comparative biology and taxonomic classification.</title>
        <authorList>
            <person name="Goeker M."/>
        </authorList>
    </citation>
    <scope>NUCLEOTIDE SEQUENCE [LARGE SCALE GENOMIC DNA]</scope>
    <source>
        <strain evidence="8 9">YIM 65646</strain>
    </source>
</reference>
<dbReference type="SMART" id="SM00382">
    <property type="entry name" value="AAA"/>
    <property type="match status" value="1"/>
</dbReference>
<dbReference type="EMBL" id="JACHGT010000014">
    <property type="protein sequence ID" value="MBB6037889.1"/>
    <property type="molecule type" value="Genomic_DNA"/>
</dbReference>
<dbReference type="GO" id="GO:0016887">
    <property type="term" value="F:ATP hydrolysis activity"/>
    <property type="evidence" value="ECO:0007669"/>
    <property type="project" value="InterPro"/>
</dbReference>
<dbReference type="InterPro" id="IPR050763">
    <property type="entry name" value="ABC_transporter_ATP-binding"/>
</dbReference>
<comment type="similarity">
    <text evidence="2">Belongs to the ABC transporter superfamily.</text>
</comment>
<dbReference type="PANTHER" id="PTHR42711:SF5">
    <property type="entry name" value="ABC TRANSPORTER ATP-BINDING PROTEIN NATA"/>
    <property type="match status" value="1"/>
</dbReference>
<keyword evidence="9" id="KW-1185">Reference proteome</keyword>
<feature type="domain" description="ABC transporter" evidence="7">
    <location>
        <begin position="5"/>
        <end position="238"/>
    </location>
</feature>
<dbReference type="PROSITE" id="PS50893">
    <property type="entry name" value="ABC_TRANSPORTER_2"/>
    <property type="match status" value="1"/>
</dbReference>
<evidence type="ECO:0000256" key="1">
    <source>
        <dbReference type="ARBA" id="ARBA00004202"/>
    </source>
</evidence>
<dbReference type="CDD" id="cd03230">
    <property type="entry name" value="ABC_DR_subfamily_A"/>
    <property type="match status" value="1"/>
</dbReference>
<organism evidence="8 9">
    <name type="scientific">Phytomonospora endophytica</name>
    <dbReference type="NCBI Taxonomy" id="714109"/>
    <lineage>
        <taxon>Bacteria</taxon>
        <taxon>Bacillati</taxon>
        <taxon>Actinomycetota</taxon>
        <taxon>Actinomycetes</taxon>
        <taxon>Micromonosporales</taxon>
        <taxon>Micromonosporaceae</taxon>
        <taxon>Phytomonospora</taxon>
    </lineage>
</organism>
<evidence type="ECO:0000256" key="2">
    <source>
        <dbReference type="ARBA" id="ARBA00005417"/>
    </source>
</evidence>
<accession>A0A841FZL8</accession>
<evidence type="ECO:0000313" key="9">
    <source>
        <dbReference type="Proteomes" id="UP000548476"/>
    </source>
</evidence>
<name>A0A841FZL8_9ACTN</name>
<dbReference type="RefSeq" id="WP_184790701.1">
    <property type="nucleotide sequence ID" value="NZ_BONT01000065.1"/>
</dbReference>
<keyword evidence="3" id="KW-0813">Transport</keyword>
<dbReference type="PANTHER" id="PTHR42711">
    <property type="entry name" value="ABC TRANSPORTER ATP-BINDING PROTEIN"/>
    <property type="match status" value="1"/>
</dbReference>
<sequence>MTVVIETEHLSKTYPGSDVPAVDDVSFRVAEGEVIGLLGPNGAGKTSLIKLICGVTTASSGSLRVFGADPVTDPVTAKSALGVMHQSAPFDLMLNVVDNLKIGARFADRRWREVKDWVAELLDLFELTPAVRKPAFQLSGGQRQRLQLVRALITLPKVLVLDEPTTGLDVSGRRQVWETVAKLRAEYAVSVLWTSHYIEEIERNCERILLLHKGRLLRDADPAAIAAEFGSSGVRAELTDPAHAASLLAWATERGLNGEADELGVEITGKDARERMPELVRFAHDEHIELAGVSVFAASLEDAFVALTVKESR</sequence>
<proteinExistence type="inferred from homology"/>
<dbReference type="InterPro" id="IPR017871">
    <property type="entry name" value="ABC_transporter-like_CS"/>
</dbReference>
<protein>
    <submittedName>
        <fullName evidence="8">ABC-type multidrug transport system ATPase subunit</fullName>
    </submittedName>
</protein>
<comment type="subcellular location">
    <subcellularLocation>
        <location evidence="1">Cell membrane</location>
        <topology evidence="1">Peripheral membrane protein</topology>
    </subcellularLocation>
</comment>
<evidence type="ECO:0000256" key="6">
    <source>
        <dbReference type="ARBA" id="ARBA00023251"/>
    </source>
</evidence>
<dbReference type="InterPro" id="IPR003439">
    <property type="entry name" value="ABC_transporter-like_ATP-bd"/>
</dbReference>
<dbReference type="AlphaFoldDB" id="A0A841FZL8"/>
<evidence type="ECO:0000256" key="4">
    <source>
        <dbReference type="ARBA" id="ARBA00022741"/>
    </source>
</evidence>
<evidence type="ECO:0000259" key="7">
    <source>
        <dbReference type="PROSITE" id="PS50893"/>
    </source>
</evidence>
<dbReference type="GO" id="GO:0005524">
    <property type="term" value="F:ATP binding"/>
    <property type="evidence" value="ECO:0007669"/>
    <property type="project" value="UniProtKB-KW"/>
</dbReference>
<gene>
    <name evidence="8" type="ORF">HNR73_005769</name>
</gene>
<evidence type="ECO:0000256" key="5">
    <source>
        <dbReference type="ARBA" id="ARBA00022840"/>
    </source>
</evidence>
<dbReference type="SUPFAM" id="SSF52540">
    <property type="entry name" value="P-loop containing nucleoside triphosphate hydrolases"/>
    <property type="match status" value="1"/>
</dbReference>
<dbReference type="PROSITE" id="PS00211">
    <property type="entry name" value="ABC_TRANSPORTER_1"/>
    <property type="match status" value="1"/>
</dbReference>